<evidence type="ECO:0000256" key="5">
    <source>
        <dbReference type="SAM" id="Coils"/>
    </source>
</evidence>
<evidence type="ECO:0000256" key="2">
    <source>
        <dbReference type="ARBA" id="ARBA00022692"/>
    </source>
</evidence>
<protein>
    <recommendedName>
        <fullName evidence="8">Polycystin cation channel PKD1/PKD2 domain-containing protein</fullName>
    </recommendedName>
</protein>
<dbReference type="PANTHER" id="PTHR10877:SF194">
    <property type="entry name" value="LOCATION OF VULVA DEFECTIVE 1"/>
    <property type="match status" value="1"/>
</dbReference>
<feature type="region of interest" description="Disordered" evidence="6">
    <location>
        <begin position="699"/>
        <end position="718"/>
    </location>
</feature>
<feature type="coiled-coil region" evidence="5">
    <location>
        <begin position="1416"/>
        <end position="1447"/>
    </location>
</feature>
<feature type="transmembrane region" description="Helical" evidence="7">
    <location>
        <begin position="527"/>
        <end position="552"/>
    </location>
</feature>
<dbReference type="Proteomes" id="UP000030750">
    <property type="component" value="Unassembled WGS sequence"/>
</dbReference>
<dbReference type="InterPro" id="IPR051223">
    <property type="entry name" value="Polycystin"/>
</dbReference>
<feature type="transmembrane region" description="Helical" evidence="7">
    <location>
        <begin position="131"/>
        <end position="149"/>
    </location>
</feature>
<gene>
    <name evidence="9" type="ORF">EBH_0019320</name>
</gene>
<feature type="transmembrane region" description="Helical" evidence="7">
    <location>
        <begin position="1193"/>
        <end position="1216"/>
    </location>
</feature>
<keyword evidence="3 7" id="KW-1133">Transmembrane helix</keyword>
<feature type="transmembrane region" description="Helical" evidence="7">
    <location>
        <begin position="962"/>
        <end position="983"/>
    </location>
</feature>
<keyword evidence="2 7" id="KW-0812">Transmembrane</keyword>
<feature type="transmembrane region" description="Helical" evidence="7">
    <location>
        <begin position="819"/>
        <end position="838"/>
    </location>
</feature>
<reference evidence="9" key="2">
    <citation type="submission" date="2013-10" db="EMBL/GenBank/DDBJ databases">
        <authorList>
            <person name="Aslett M."/>
        </authorList>
    </citation>
    <scope>NUCLEOTIDE SEQUENCE [LARGE SCALE GENOMIC DNA]</scope>
    <source>
        <strain evidence="9">Houghton</strain>
    </source>
</reference>
<reference evidence="9" key="1">
    <citation type="submission" date="2013-10" db="EMBL/GenBank/DDBJ databases">
        <title>Genomic analysis of the causative agents of coccidiosis in chickens.</title>
        <authorList>
            <person name="Reid A.J."/>
            <person name="Blake D."/>
            <person name="Billington K."/>
            <person name="Browne H."/>
            <person name="Dunn M."/>
            <person name="Hung S."/>
            <person name="Kawahara F."/>
            <person name="Miranda-Saavedra D."/>
            <person name="Mourier T."/>
            <person name="Nagra H."/>
            <person name="Otto T.D."/>
            <person name="Rawlings N."/>
            <person name="Sanchez A."/>
            <person name="Sanders M."/>
            <person name="Subramaniam C."/>
            <person name="Tay Y."/>
            <person name="Dear P."/>
            <person name="Doerig C."/>
            <person name="Gruber A."/>
            <person name="Parkinson J."/>
            <person name="Shirley M."/>
            <person name="Wan K.L."/>
            <person name="Berriman M."/>
            <person name="Tomley F."/>
            <person name="Pain A."/>
        </authorList>
    </citation>
    <scope>NUCLEOTIDE SEQUENCE [LARGE SCALE GENOMIC DNA]</scope>
    <source>
        <strain evidence="9">Houghton</strain>
    </source>
</reference>
<evidence type="ECO:0000256" key="6">
    <source>
        <dbReference type="SAM" id="MobiDB-lite"/>
    </source>
</evidence>
<keyword evidence="4 7" id="KW-0472">Membrane</keyword>
<dbReference type="GO" id="GO:0050982">
    <property type="term" value="P:detection of mechanical stimulus"/>
    <property type="evidence" value="ECO:0007669"/>
    <property type="project" value="TreeGrafter"/>
</dbReference>
<dbReference type="OrthoDB" id="330982at2759"/>
<feature type="compositionally biased region" description="Acidic residues" evidence="6">
    <location>
        <begin position="703"/>
        <end position="714"/>
    </location>
</feature>
<comment type="subcellular location">
    <subcellularLocation>
        <location evidence="1">Membrane</location>
        <topology evidence="1">Multi-pass membrane protein</topology>
    </subcellularLocation>
</comment>
<dbReference type="PANTHER" id="PTHR10877">
    <property type="entry name" value="POLYCYSTIN FAMILY MEMBER"/>
    <property type="match status" value="1"/>
</dbReference>
<feature type="transmembrane region" description="Helical" evidence="7">
    <location>
        <begin position="1089"/>
        <end position="1108"/>
    </location>
</feature>
<dbReference type="EMBL" id="HG711006">
    <property type="protein sequence ID" value="CDJ48142.1"/>
    <property type="molecule type" value="Genomic_DNA"/>
</dbReference>
<feature type="transmembrane region" description="Helical" evidence="7">
    <location>
        <begin position="1129"/>
        <end position="1151"/>
    </location>
</feature>
<proteinExistence type="predicted"/>
<evidence type="ECO:0000313" key="10">
    <source>
        <dbReference type="Proteomes" id="UP000030750"/>
    </source>
</evidence>
<dbReference type="GO" id="GO:0005262">
    <property type="term" value="F:calcium channel activity"/>
    <property type="evidence" value="ECO:0007669"/>
    <property type="project" value="TreeGrafter"/>
</dbReference>
<dbReference type="VEuPathDB" id="ToxoDB:EBH_0019320"/>
<dbReference type="Pfam" id="PF08016">
    <property type="entry name" value="PKD_channel"/>
    <property type="match status" value="1"/>
</dbReference>
<evidence type="ECO:0000256" key="1">
    <source>
        <dbReference type="ARBA" id="ARBA00004141"/>
    </source>
</evidence>
<organism evidence="9 10">
    <name type="scientific">Eimeria brunetti</name>
    <dbReference type="NCBI Taxonomy" id="51314"/>
    <lineage>
        <taxon>Eukaryota</taxon>
        <taxon>Sar</taxon>
        <taxon>Alveolata</taxon>
        <taxon>Apicomplexa</taxon>
        <taxon>Conoidasida</taxon>
        <taxon>Coccidia</taxon>
        <taxon>Eucoccidiorida</taxon>
        <taxon>Eimeriorina</taxon>
        <taxon>Eimeriidae</taxon>
        <taxon>Eimeria</taxon>
    </lineage>
</organism>
<feature type="transmembrane region" description="Helical" evidence="7">
    <location>
        <begin position="415"/>
        <end position="433"/>
    </location>
</feature>
<sequence>MAQKGGVNFQGGVENVLRQLTQRQQWEREANLAAVSAIKEEKRFGGAASTSEEKKALIDVGYKAKQKHNEKRLLLKDPNQIGLGNVLEGQTPLLRRDIFRRKLFPIRFEDTARNVEEVQQLLMKRQPVGQLVISLLYLAMLLLFLSYALEVSKIFEAAEGISSPLNSALAPAPSSFNSISYQVAKAGPSASAPAPVAATPASSFPVDIRTVKSKAGVASWLLYGFIPLLYGPSSQASNLGSARIVGNCFRLTFRQVDGEDVDGFDLGYEGVWPIAARGAASTIAAAKLRSDNPLTSPPGSKFTYSYPFAPTGEDEAFHRRGGHYQVICEDSMQAAQNALQQNQAASRYPPWFVPLPVIADRWTISTVVDFFAINPVTETFSHCAVLFSFTSSGTLQRPQVWVSSLISFSAQSDGLVRYTSLGLMLVFVFLYLLCEYAEMKKLGFKTWLKGGWTIFLLFHLLVLLSFLSSFAAAQAIALMAPKIGTAIGATGYYDILEAPSAVDGSGFIQLIRSYYNLFRANDAAQQACIVFGSLTALTGCILITSLTTSAAFLLGGTLGNYNLYTMTSVNPILAGMFFVPLFLVFCAFGFTIVTAVVLRKHDFCAESVQQGVIKYKLEGQEVFRTRFEWFVHGLRAGCAAFWKAMIGCWKTQKVALLDESANYVLDDDIKEARELREKKMAKGTLHRVNKRKGKDFYRRERREEEEEPSVEEDNCSPPQYPPWVWNAIGMEDPRSKYGLQTGGEQAFYVDPASIGTYSRTYGCFSGFDVAGVTDRSNWYFTPDIPRTHVTEYPSPSVAKVYVLVRNQTQEDNEDAWKKLFVVAFVAIIVATVSLQLSVDSAADMREMAGKLTSKTTFPLDAVKFTCKDSSLGTIYEQLVLCSWNSATIVRSVRVVLSLRGESMYPAQLGFTCESLQCDYQPLFEPAAFRVFLNELVHQDVLRDVGAELAFYAVLVNPNSDNVILELSVASVALFLFFGCSFFVELHRLRRRLKQDREDYSFGLCLGVFFVDDLFNLFDFIGFGVLAGSVVVWTFHVLASTHSQVFNLADDLATASVAAAAGGTEEAEATAAAGVLFEAVSSTAASLRTYAQLAAAILAVAFLRLLRIGRKRKRITLMFFALASAAEEMVQVLIGTTLVFIGFSYLCFLSFGRQLESYSTLKNSFTSTIMLTTGFFPLSQLFQADAIMAGAFIFPYLFFMGIICFSFFLCVLLRSLAFRSAELKAMERLGKIEHRSVLESVQLFFSELMCRLGSKKTRLQQRRKQEDRESLNLHEDTITNFGKLAANEQQNMVEELRKVEEAERRRREKPLKVVEMPPDVVTSALSDEQYASLPDEVRSYAAQEVAFFVDRFRMMATQLSVGCGNVVSLLQQVESETYAELSRLSREVAQQEGHLRHELSVYASHVVNGQQRLTAYIKYIEKALQDRQEELQLQKRELEILESRMEDDPIRTPKG</sequence>
<feature type="transmembrane region" description="Helical" evidence="7">
    <location>
        <begin position="454"/>
        <end position="478"/>
    </location>
</feature>
<evidence type="ECO:0000256" key="7">
    <source>
        <dbReference type="SAM" id="Phobius"/>
    </source>
</evidence>
<name>U6LCI0_9EIME</name>
<evidence type="ECO:0000259" key="8">
    <source>
        <dbReference type="Pfam" id="PF08016"/>
    </source>
</evidence>
<keyword evidence="10" id="KW-1185">Reference proteome</keyword>
<dbReference type="GO" id="GO:0016020">
    <property type="term" value="C:membrane"/>
    <property type="evidence" value="ECO:0007669"/>
    <property type="project" value="UniProtKB-SubCell"/>
</dbReference>
<accession>U6LCI0</accession>
<dbReference type="InterPro" id="IPR013122">
    <property type="entry name" value="PKD1_2_channel"/>
</dbReference>
<feature type="transmembrane region" description="Helical" evidence="7">
    <location>
        <begin position="572"/>
        <end position="598"/>
    </location>
</feature>
<keyword evidence="5" id="KW-0175">Coiled coil</keyword>
<evidence type="ECO:0000256" key="4">
    <source>
        <dbReference type="ARBA" id="ARBA00023136"/>
    </source>
</evidence>
<evidence type="ECO:0000313" key="9">
    <source>
        <dbReference type="EMBL" id="CDJ48142.1"/>
    </source>
</evidence>
<evidence type="ECO:0000256" key="3">
    <source>
        <dbReference type="ARBA" id="ARBA00022989"/>
    </source>
</evidence>
<feature type="domain" description="Polycystin cation channel PKD1/PKD2" evidence="8">
    <location>
        <begin position="1081"/>
        <end position="1213"/>
    </location>
</feature>
<feature type="transmembrane region" description="Helical" evidence="7">
    <location>
        <begin position="1003"/>
        <end position="1034"/>
    </location>
</feature>